<feature type="domain" description="Reverse transcriptase RNase H-like" evidence="8">
    <location>
        <begin position="6"/>
        <end position="110"/>
    </location>
</feature>
<dbReference type="InterPro" id="IPR050951">
    <property type="entry name" value="Retrovirus_Pol_polyprotein"/>
</dbReference>
<dbReference type="SUPFAM" id="SSF56672">
    <property type="entry name" value="DNA/RNA polymerases"/>
    <property type="match status" value="1"/>
</dbReference>
<proteinExistence type="predicted"/>
<dbReference type="InterPro" id="IPR043502">
    <property type="entry name" value="DNA/RNA_pol_sf"/>
</dbReference>
<evidence type="ECO:0000313" key="10">
    <source>
        <dbReference type="Proteomes" id="UP000187429"/>
    </source>
</evidence>
<evidence type="ECO:0000256" key="2">
    <source>
        <dbReference type="ARBA" id="ARBA00022695"/>
    </source>
</evidence>
<keyword evidence="7" id="KW-0175">Coiled coil</keyword>
<evidence type="ECO:0000256" key="6">
    <source>
        <dbReference type="ARBA" id="ARBA00022918"/>
    </source>
</evidence>
<keyword evidence="6" id="KW-0695">RNA-directed DNA polymerase</keyword>
<evidence type="ECO:0000313" key="9">
    <source>
        <dbReference type="EMBL" id="OMJ11838.1"/>
    </source>
</evidence>
<dbReference type="Proteomes" id="UP000187429">
    <property type="component" value="Unassembled WGS sequence"/>
</dbReference>
<dbReference type="PANTHER" id="PTHR37984">
    <property type="entry name" value="PROTEIN CBG26694"/>
    <property type="match status" value="1"/>
</dbReference>
<keyword evidence="2" id="KW-0548">Nucleotidyltransferase</keyword>
<dbReference type="GO" id="GO:0003964">
    <property type="term" value="F:RNA-directed DNA polymerase activity"/>
    <property type="evidence" value="ECO:0007669"/>
    <property type="project" value="UniProtKB-KW"/>
</dbReference>
<dbReference type="AlphaFoldDB" id="A0A1R1XB59"/>
<dbReference type="CDD" id="cd09274">
    <property type="entry name" value="RNase_HI_RT_Ty3"/>
    <property type="match status" value="1"/>
</dbReference>
<organism evidence="9 10">
    <name type="scientific">Smittium culicis</name>
    <dbReference type="NCBI Taxonomy" id="133412"/>
    <lineage>
        <taxon>Eukaryota</taxon>
        <taxon>Fungi</taxon>
        <taxon>Fungi incertae sedis</taxon>
        <taxon>Zoopagomycota</taxon>
        <taxon>Kickxellomycotina</taxon>
        <taxon>Harpellomycetes</taxon>
        <taxon>Harpellales</taxon>
        <taxon>Legeriomycetaceae</taxon>
        <taxon>Smittium</taxon>
    </lineage>
</organism>
<dbReference type="GO" id="GO:0016787">
    <property type="term" value="F:hydrolase activity"/>
    <property type="evidence" value="ECO:0007669"/>
    <property type="project" value="UniProtKB-KW"/>
</dbReference>
<dbReference type="InterPro" id="IPR041373">
    <property type="entry name" value="RT_RNaseH"/>
</dbReference>
<evidence type="ECO:0000259" key="8">
    <source>
        <dbReference type="Pfam" id="PF17917"/>
    </source>
</evidence>
<dbReference type="Pfam" id="PF17917">
    <property type="entry name" value="RT_RNaseH"/>
    <property type="match status" value="1"/>
</dbReference>
<evidence type="ECO:0000256" key="5">
    <source>
        <dbReference type="ARBA" id="ARBA00022801"/>
    </source>
</evidence>
<keyword evidence="10" id="KW-1185">Reference proteome</keyword>
<evidence type="ECO:0000256" key="7">
    <source>
        <dbReference type="SAM" id="Coils"/>
    </source>
</evidence>
<dbReference type="PANTHER" id="PTHR37984:SF5">
    <property type="entry name" value="PROTEIN NYNRIN-LIKE"/>
    <property type="match status" value="1"/>
</dbReference>
<gene>
    <name evidence="9" type="ORF">AYI69_g9678</name>
</gene>
<keyword evidence="1" id="KW-0808">Transferase</keyword>
<evidence type="ECO:0000256" key="4">
    <source>
        <dbReference type="ARBA" id="ARBA00022759"/>
    </source>
</evidence>
<feature type="coiled-coil region" evidence="7">
    <location>
        <begin position="38"/>
        <end position="65"/>
    </location>
</feature>
<dbReference type="GO" id="GO:0004519">
    <property type="term" value="F:endonuclease activity"/>
    <property type="evidence" value="ECO:0007669"/>
    <property type="project" value="UniProtKB-KW"/>
</dbReference>
<evidence type="ECO:0000256" key="1">
    <source>
        <dbReference type="ARBA" id="ARBA00022679"/>
    </source>
</evidence>
<protein>
    <submittedName>
        <fullName evidence="9">Retrovirus-related Pol polyprotein from transposon</fullName>
    </submittedName>
</protein>
<keyword evidence="5" id="KW-0378">Hydrolase</keyword>
<comment type="caution">
    <text evidence="9">The sequence shown here is derived from an EMBL/GenBank/DDBJ whole genome shotgun (WGS) entry which is preliminary data.</text>
</comment>
<keyword evidence="4" id="KW-0255">Endonuclease</keyword>
<dbReference type="OrthoDB" id="4358334at2759"/>
<dbReference type="EMBL" id="LSSM01005836">
    <property type="protein sequence ID" value="OMJ11838.1"/>
    <property type="molecule type" value="Genomic_DNA"/>
</dbReference>
<keyword evidence="3" id="KW-0540">Nuclease</keyword>
<accession>A0A1R1XB59</accession>
<reference evidence="10" key="1">
    <citation type="submission" date="2017-01" db="EMBL/GenBank/DDBJ databases">
        <authorList>
            <person name="Wang Y."/>
            <person name="White M."/>
            <person name="Kvist S."/>
            <person name="Moncalvo J.-M."/>
        </authorList>
    </citation>
    <scope>NUCLEOTIDE SEQUENCE [LARGE SCALE GENOMIC DNA]</scope>
    <source>
        <strain evidence="10">ID-206-W2</strain>
    </source>
</reference>
<dbReference type="FunFam" id="3.10.20.370:FF:000001">
    <property type="entry name" value="Retrovirus-related Pol polyprotein from transposon 17.6-like protein"/>
    <property type="match status" value="1"/>
</dbReference>
<evidence type="ECO:0000256" key="3">
    <source>
        <dbReference type="ARBA" id="ARBA00022722"/>
    </source>
</evidence>
<name>A0A1R1XB59_9FUNG</name>
<sequence>MLKFPDDTHQFVLSTDTSSFGICAVLEQLDESDNLKLIAFHSRKLQQAERNYMNYEREALELVDSIKRFRCCLIGRKFISYTDNSAVASLFKTKETCGRIIRWVNTLSEYDVIIKHRAGKDNVVADFLSRIDHNYINMAVGNQEPKKT</sequence>